<feature type="transmembrane region" description="Helical" evidence="6">
    <location>
        <begin position="304"/>
        <end position="331"/>
    </location>
</feature>
<evidence type="ECO:0000256" key="1">
    <source>
        <dbReference type="ARBA" id="ARBA00004141"/>
    </source>
</evidence>
<evidence type="ECO:0000256" key="2">
    <source>
        <dbReference type="ARBA" id="ARBA00022692"/>
    </source>
</evidence>
<feature type="transmembrane region" description="Helical" evidence="6">
    <location>
        <begin position="337"/>
        <end position="355"/>
    </location>
</feature>
<feature type="transmembrane region" description="Helical" evidence="6">
    <location>
        <begin position="103"/>
        <end position="124"/>
    </location>
</feature>
<dbReference type="PANTHER" id="PTHR11814">
    <property type="entry name" value="SULFATE TRANSPORTER"/>
    <property type="match status" value="1"/>
</dbReference>
<feature type="transmembrane region" description="Helical" evidence="6">
    <location>
        <begin position="78"/>
        <end position="98"/>
    </location>
</feature>
<protein>
    <submittedName>
        <fullName evidence="8">STAS domain-containing protein</fullName>
    </submittedName>
</protein>
<dbReference type="InterPro" id="IPR002645">
    <property type="entry name" value="STAS_dom"/>
</dbReference>
<proteinExistence type="predicted"/>
<dbReference type="Gene3D" id="3.30.750.24">
    <property type="entry name" value="STAS domain"/>
    <property type="match status" value="1"/>
</dbReference>
<dbReference type="InterPro" id="IPR036513">
    <property type="entry name" value="STAS_dom_sf"/>
</dbReference>
<organism evidence="8">
    <name type="scientific">Mesocestoides corti</name>
    <name type="common">Flatworm</name>
    <dbReference type="NCBI Taxonomy" id="53468"/>
    <lineage>
        <taxon>Eukaryota</taxon>
        <taxon>Metazoa</taxon>
        <taxon>Spiralia</taxon>
        <taxon>Lophotrochozoa</taxon>
        <taxon>Platyhelminthes</taxon>
        <taxon>Cestoda</taxon>
        <taxon>Eucestoda</taxon>
        <taxon>Cyclophyllidea</taxon>
        <taxon>Mesocestoididae</taxon>
        <taxon>Mesocestoides</taxon>
    </lineage>
</organism>
<evidence type="ECO:0000256" key="4">
    <source>
        <dbReference type="ARBA" id="ARBA00023136"/>
    </source>
</evidence>
<feature type="domain" description="STAS" evidence="7">
    <location>
        <begin position="428"/>
        <end position="555"/>
    </location>
</feature>
<keyword evidence="2 6" id="KW-0812">Transmembrane</keyword>
<evidence type="ECO:0000313" key="8">
    <source>
        <dbReference type="WBParaSite" id="MCU_010227-RB"/>
    </source>
</evidence>
<dbReference type="InterPro" id="IPR011547">
    <property type="entry name" value="SLC26A/SulP_dom"/>
</dbReference>
<evidence type="ECO:0000259" key="7">
    <source>
        <dbReference type="PROSITE" id="PS50801"/>
    </source>
</evidence>
<dbReference type="Pfam" id="PF00916">
    <property type="entry name" value="Sulfate_transp"/>
    <property type="match status" value="1"/>
</dbReference>
<keyword evidence="4 6" id="KW-0472">Membrane</keyword>
<accession>A0A5K3FQA7</accession>
<sequence length="555" mass="61176">MAYGALAGLRPVNGLYASFFPVLAYFFFTTSRHNSFGTFSLAALLFCNPINRITNLYYVPSHSNSSIGMSDDEYNFRLNVAVTLAFSVGILQVIMALLQFGFLVTYLSGPFISGFMCASAFHVVTSQLNSMFGLKLPRAYGPGNIFMKYYYLAKNIKQANIATIVVCATNILILHIFRIFINPPFRKRFKFPIPVELLVVILSTVLSHFIGFSQRWGVQVVGQIPFGLPAPVVPTFAYFSDLIADIFVIGAVVFAVNAGLVKTYATEFGYDVLDNQELLAVGISNAFASFFQCHTACGALGRTAVVVTIGMTSQIASLISCGLLLLILFFIAPYLEALPQAVLASVVCVALTSTFKKILDLRRLWKVSKVDASIWLVSFLATLTIDIVYGVAIGFIYSLLTVVSRSQYGDRFLLGSARDTDLYSELKRFEELHELDGIKIIRYDGPVYFANVDSFQKTVYRLSGVNPTLAQQQAGKKQLRCRLFLFKSRSGDARKATCPVAADKKDRTDAAPTDSYSTVACEPENDGDMSKSPAKQLRFVILDASGWMFTDTVGM</sequence>
<evidence type="ECO:0000256" key="3">
    <source>
        <dbReference type="ARBA" id="ARBA00022989"/>
    </source>
</evidence>
<dbReference type="GO" id="GO:0055085">
    <property type="term" value="P:transmembrane transport"/>
    <property type="evidence" value="ECO:0007669"/>
    <property type="project" value="InterPro"/>
</dbReference>
<feature type="transmembrane region" description="Helical" evidence="6">
    <location>
        <begin position="375"/>
        <end position="400"/>
    </location>
</feature>
<feature type="transmembrane region" description="Helical" evidence="6">
    <location>
        <begin position="193"/>
        <end position="216"/>
    </location>
</feature>
<comment type="subcellular location">
    <subcellularLocation>
        <location evidence="1">Membrane</location>
        <topology evidence="1">Multi-pass membrane protein</topology>
    </subcellularLocation>
</comment>
<dbReference type="WBParaSite" id="MCU_010227-RB">
    <property type="protein sequence ID" value="MCU_010227-RB"/>
    <property type="gene ID" value="MCU_010227"/>
</dbReference>
<feature type="region of interest" description="Disordered" evidence="5">
    <location>
        <begin position="507"/>
        <end position="529"/>
    </location>
</feature>
<dbReference type="PROSITE" id="PS50801">
    <property type="entry name" value="STAS"/>
    <property type="match status" value="1"/>
</dbReference>
<keyword evidence="3 6" id="KW-1133">Transmembrane helix</keyword>
<feature type="transmembrane region" description="Helical" evidence="6">
    <location>
        <begin position="236"/>
        <end position="256"/>
    </location>
</feature>
<name>A0A5K3FQA7_MESCO</name>
<dbReference type="AlphaFoldDB" id="A0A5K3FQA7"/>
<evidence type="ECO:0000256" key="5">
    <source>
        <dbReference type="SAM" id="MobiDB-lite"/>
    </source>
</evidence>
<dbReference type="InterPro" id="IPR001902">
    <property type="entry name" value="SLC26A/SulP_fam"/>
</dbReference>
<reference evidence="8" key="1">
    <citation type="submission" date="2019-11" db="UniProtKB">
        <authorList>
            <consortium name="WormBaseParasite"/>
        </authorList>
    </citation>
    <scope>IDENTIFICATION</scope>
</reference>
<feature type="transmembrane region" description="Helical" evidence="6">
    <location>
        <begin position="161"/>
        <end position="181"/>
    </location>
</feature>
<dbReference type="GO" id="GO:0016020">
    <property type="term" value="C:membrane"/>
    <property type="evidence" value="ECO:0007669"/>
    <property type="project" value="UniProtKB-SubCell"/>
</dbReference>
<evidence type="ECO:0000256" key="6">
    <source>
        <dbReference type="SAM" id="Phobius"/>
    </source>
</evidence>
<feature type="transmembrane region" description="Helical" evidence="6">
    <location>
        <begin position="12"/>
        <end position="29"/>
    </location>
</feature>